<accession>A0AA40KGM1</accession>
<dbReference type="Proteomes" id="UP001177670">
    <property type="component" value="Unassembled WGS sequence"/>
</dbReference>
<name>A0AA40KGM1_9HYME</name>
<evidence type="ECO:0000313" key="1">
    <source>
        <dbReference type="EMBL" id="KAK1119511.1"/>
    </source>
</evidence>
<sequence length="139" mass="15145">MRRERLAKIRDLIFMGGGRVSPRLLNPLPTFTGPISNEVGVSFESRDQSWRKSKKKRGLVSQCLSRFAGILIEGEEQGGREQARQLAVGWSGVGVARLGVGTEEESANTEGWLRDSNNLALGDDTLGKKGLSKPFSSSL</sequence>
<dbReference type="AlphaFoldDB" id="A0AA40KGM1"/>
<keyword evidence="2" id="KW-1185">Reference proteome</keyword>
<evidence type="ECO:0000313" key="2">
    <source>
        <dbReference type="Proteomes" id="UP001177670"/>
    </source>
</evidence>
<comment type="caution">
    <text evidence="1">The sequence shown here is derived from an EMBL/GenBank/DDBJ whole genome shotgun (WGS) entry which is preliminary data.</text>
</comment>
<dbReference type="EMBL" id="JAHYIQ010000036">
    <property type="protein sequence ID" value="KAK1119511.1"/>
    <property type="molecule type" value="Genomic_DNA"/>
</dbReference>
<reference evidence="1" key="1">
    <citation type="submission" date="2021-10" db="EMBL/GenBank/DDBJ databases">
        <title>Melipona bicolor Genome sequencing and assembly.</title>
        <authorList>
            <person name="Araujo N.S."/>
            <person name="Arias M.C."/>
        </authorList>
    </citation>
    <scope>NUCLEOTIDE SEQUENCE</scope>
    <source>
        <strain evidence="1">USP_2M_L1-L4_2017</strain>
        <tissue evidence="1">Whole body</tissue>
    </source>
</reference>
<protein>
    <submittedName>
        <fullName evidence="1">Uncharacterized protein</fullName>
    </submittedName>
</protein>
<organism evidence="1 2">
    <name type="scientific">Melipona bicolor</name>
    <dbReference type="NCBI Taxonomy" id="60889"/>
    <lineage>
        <taxon>Eukaryota</taxon>
        <taxon>Metazoa</taxon>
        <taxon>Ecdysozoa</taxon>
        <taxon>Arthropoda</taxon>
        <taxon>Hexapoda</taxon>
        <taxon>Insecta</taxon>
        <taxon>Pterygota</taxon>
        <taxon>Neoptera</taxon>
        <taxon>Endopterygota</taxon>
        <taxon>Hymenoptera</taxon>
        <taxon>Apocrita</taxon>
        <taxon>Aculeata</taxon>
        <taxon>Apoidea</taxon>
        <taxon>Anthophila</taxon>
        <taxon>Apidae</taxon>
        <taxon>Melipona</taxon>
    </lineage>
</organism>
<gene>
    <name evidence="1" type="ORF">K0M31_013337</name>
</gene>
<proteinExistence type="predicted"/>